<dbReference type="GO" id="GO:0032389">
    <property type="term" value="C:MutLalpha complex"/>
    <property type="evidence" value="ECO:0007669"/>
    <property type="project" value="TreeGrafter"/>
</dbReference>
<dbReference type="GO" id="GO:0030983">
    <property type="term" value="F:mismatched DNA binding"/>
    <property type="evidence" value="ECO:0007669"/>
    <property type="project" value="InterPro"/>
</dbReference>
<dbReference type="Gene3D" id="3.30.565.10">
    <property type="entry name" value="Histidine kinase-like ATPase, C-terminal domain"/>
    <property type="match status" value="1"/>
</dbReference>
<dbReference type="SUPFAM" id="SSF54211">
    <property type="entry name" value="Ribosomal protein S5 domain 2-like"/>
    <property type="match status" value="1"/>
</dbReference>
<accession>A0AAD5Q974</accession>
<comment type="caution">
    <text evidence="6">The sequence shown here is derived from an EMBL/GenBank/DDBJ whole genome shotgun (WGS) entry which is preliminary data.</text>
</comment>
<evidence type="ECO:0000259" key="4">
    <source>
        <dbReference type="SMART" id="SM00853"/>
    </source>
</evidence>
<dbReference type="Gene3D" id="3.30.230.10">
    <property type="match status" value="1"/>
</dbReference>
<dbReference type="InterPro" id="IPR036890">
    <property type="entry name" value="HATPase_C_sf"/>
</dbReference>
<dbReference type="InterPro" id="IPR014721">
    <property type="entry name" value="Ribsml_uS5_D2-typ_fold_subgr"/>
</dbReference>
<sequence>MSDTSTPTLHVLSRDDVHRICSGQSVVDLATAVKEMVENALDAGATQLDVKLTDYGRARIEVSDNGSGITAQNFDTLALKHYTSKISRFEDIASVSSFGFRGEALSSICQLVSSFSVCTRTQQDDLATVLTYDRNGALVSQTKKARPVGTTVVVEQLFQPLPVRLKDFHRNIKKHYAKLLKVLQAYAVSCVNVKLTVSNTTSSSAARQVVLATQGHASVGDNIASVFGIKFFRTMQAVDFNLNESWPAAADRTRQRRQPRSQQSEGTQDDSIAGDAENDDDDDDDDGDDEITDSRERRVTGFVSRVGEGVGRSDNDRQFFFINHRPFDLPRLTKALNDVWRQFEMKQKPACVLDISLPPNEFDVNVTPDKRETFLRQSHRPKMRSPHHYAGHKTESEIRLSLLLATRHSREINTTSSTIGEWSLEALREQRRTFFRQEVEREETRQRQRRRLNSATADADADALAPDHERAVAALQRVLRKDDFTRMTVLGQFNLGFILARLQRDGEGDDLFIIDQHASDEKFTFETLQRTTVLHQQPLVRPLPLELTASEEMVVLDHLAVFARHGFTFEVHKDAPPTRKLRLVSLPFSERTQFGVDDIRELASLIMESPGMATSTGVQLPKLLAMFASRACRRSVMIGTALRPLEMQRIVRNLATLEQPWNCPHGETTRRIVSMAQVSAPQ</sequence>
<reference evidence="6" key="1">
    <citation type="submission" date="2021-12" db="EMBL/GenBank/DDBJ databases">
        <title>Prjna785345.</title>
        <authorList>
            <person name="Rujirawat T."/>
            <person name="Krajaejun T."/>
        </authorList>
    </citation>
    <scope>NUCLEOTIDE SEQUENCE</scope>
    <source>
        <strain evidence="6">Pi057C3</strain>
    </source>
</reference>
<feature type="compositionally biased region" description="Acidic residues" evidence="3">
    <location>
        <begin position="276"/>
        <end position="291"/>
    </location>
</feature>
<gene>
    <name evidence="6" type="ORF">P43SY_004060</name>
</gene>
<dbReference type="FunFam" id="3.30.1370.100:FF:000001">
    <property type="entry name" value="Mismatch repair endonuclease pms1, putative"/>
    <property type="match status" value="1"/>
</dbReference>
<feature type="domain" description="MutL C-terminal dimerisation" evidence="4">
    <location>
        <begin position="489"/>
        <end position="642"/>
    </location>
</feature>
<dbReference type="GO" id="GO:0140664">
    <property type="term" value="F:ATP-dependent DNA damage sensor activity"/>
    <property type="evidence" value="ECO:0007669"/>
    <property type="project" value="InterPro"/>
</dbReference>
<dbReference type="Gene3D" id="3.30.1370.100">
    <property type="entry name" value="MutL, C-terminal domain, regulatory subdomain"/>
    <property type="match status" value="1"/>
</dbReference>
<dbReference type="SMART" id="SM00853">
    <property type="entry name" value="MutL_C"/>
    <property type="match status" value="1"/>
</dbReference>
<evidence type="ECO:0000256" key="2">
    <source>
        <dbReference type="ARBA" id="ARBA00022763"/>
    </source>
</evidence>
<dbReference type="PANTHER" id="PTHR10073">
    <property type="entry name" value="DNA MISMATCH REPAIR PROTEIN MLH, PMS, MUTL"/>
    <property type="match status" value="1"/>
</dbReference>
<evidence type="ECO:0000313" key="6">
    <source>
        <dbReference type="EMBL" id="KAJ0397999.1"/>
    </source>
</evidence>
<comment type="similarity">
    <text evidence="1">Belongs to the DNA mismatch repair MutL/HexB family.</text>
</comment>
<dbReference type="InterPro" id="IPR002099">
    <property type="entry name" value="MutL/Mlh/PMS"/>
</dbReference>
<dbReference type="InterPro" id="IPR013507">
    <property type="entry name" value="DNA_mismatch_S5_2-like"/>
</dbReference>
<dbReference type="Pfam" id="PF01119">
    <property type="entry name" value="DNA_mis_repair"/>
    <property type="match status" value="1"/>
</dbReference>
<dbReference type="GO" id="GO:0016887">
    <property type="term" value="F:ATP hydrolysis activity"/>
    <property type="evidence" value="ECO:0007669"/>
    <property type="project" value="InterPro"/>
</dbReference>
<feature type="domain" description="DNA mismatch repair protein S5" evidence="5">
    <location>
        <begin position="223"/>
        <end position="380"/>
    </location>
</feature>
<dbReference type="InterPro" id="IPR020568">
    <property type="entry name" value="Ribosomal_Su5_D2-typ_SF"/>
</dbReference>
<organism evidence="6 7">
    <name type="scientific">Pythium insidiosum</name>
    <name type="common">Pythiosis disease agent</name>
    <dbReference type="NCBI Taxonomy" id="114742"/>
    <lineage>
        <taxon>Eukaryota</taxon>
        <taxon>Sar</taxon>
        <taxon>Stramenopiles</taxon>
        <taxon>Oomycota</taxon>
        <taxon>Peronosporomycetes</taxon>
        <taxon>Pythiales</taxon>
        <taxon>Pythiaceae</taxon>
        <taxon>Pythium</taxon>
    </lineage>
</organism>
<dbReference type="CDD" id="cd03484">
    <property type="entry name" value="MutL_Trans_hPMS_2_like"/>
    <property type="match status" value="1"/>
</dbReference>
<evidence type="ECO:0000256" key="1">
    <source>
        <dbReference type="ARBA" id="ARBA00006082"/>
    </source>
</evidence>
<evidence type="ECO:0000313" key="7">
    <source>
        <dbReference type="Proteomes" id="UP001209570"/>
    </source>
</evidence>
<dbReference type="NCBIfam" id="TIGR00585">
    <property type="entry name" value="mutl"/>
    <property type="match status" value="1"/>
</dbReference>
<dbReference type="InterPro" id="IPR042121">
    <property type="entry name" value="MutL_C_regsub"/>
</dbReference>
<feature type="compositionally biased region" description="Low complexity" evidence="3">
    <location>
        <begin position="260"/>
        <end position="275"/>
    </location>
</feature>
<dbReference type="SUPFAM" id="SSF55874">
    <property type="entry name" value="ATPase domain of HSP90 chaperone/DNA topoisomerase II/histidine kinase"/>
    <property type="match status" value="1"/>
</dbReference>
<keyword evidence="7" id="KW-1185">Reference proteome</keyword>
<dbReference type="Pfam" id="PF13589">
    <property type="entry name" value="HATPase_c_3"/>
    <property type="match status" value="1"/>
</dbReference>
<dbReference type="InterPro" id="IPR038973">
    <property type="entry name" value="MutL/Mlh/Pms-like"/>
</dbReference>
<dbReference type="InterPro" id="IPR014790">
    <property type="entry name" value="MutL_C"/>
</dbReference>
<dbReference type="FunFam" id="3.30.565.10:FF:000014">
    <property type="entry name" value="Mismatch repair endonuclease pms1, putative"/>
    <property type="match status" value="1"/>
</dbReference>
<dbReference type="PANTHER" id="PTHR10073:SF52">
    <property type="entry name" value="MISMATCH REPAIR ENDONUCLEASE PMS2"/>
    <property type="match status" value="1"/>
</dbReference>
<dbReference type="CDD" id="cd16926">
    <property type="entry name" value="HATPase_MutL-MLH-PMS-like"/>
    <property type="match status" value="1"/>
</dbReference>
<dbReference type="EMBL" id="JAKCXM010000231">
    <property type="protein sequence ID" value="KAJ0397999.1"/>
    <property type="molecule type" value="Genomic_DNA"/>
</dbReference>
<name>A0AAD5Q974_PYTIN</name>
<evidence type="ECO:0000256" key="3">
    <source>
        <dbReference type="SAM" id="MobiDB-lite"/>
    </source>
</evidence>
<dbReference type="Proteomes" id="UP001209570">
    <property type="component" value="Unassembled WGS sequence"/>
</dbReference>
<dbReference type="SUPFAM" id="SSF118116">
    <property type="entry name" value="DNA mismatch repair protein MutL"/>
    <property type="match status" value="1"/>
</dbReference>
<evidence type="ECO:0000259" key="5">
    <source>
        <dbReference type="SMART" id="SM01340"/>
    </source>
</evidence>
<dbReference type="AlphaFoldDB" id="A0AAD5Q974"/>
<dbReference type="InterPro" id="IPR014762">
    <property type="entry name" value="DNA_mismatch_repair_CS"/>
</dbReference>
<keyword evidence="2" id="KW-0227">DNA damage</keyword>
<dbReference type="InterPro" id="IPR042120">
    <property type="entry name" value="MutL_C_dimsub"/>
</dbReference>
<feature type="region of interest" description="Disordered" evidence="3">
    <location>
        <begin position="249"/>
        <end position="300"/>
    </location>
</feature>
<dbReference type="GO" id="GO:0005524">
    <property type="term" value="F:ATP binding"/>
    <property type="evidence" value="ECO:0007669"/>
    <property type="project" value="InterPro"/>
</dbReference>
<dbReference type="PROSITE" id="PS00058">
    <property type="entry name" value="DNA_MISMATCH_REPAIR_1"/>
    <property type="match status" value="1"/>
</dbReference>
<dbReference type="SMART" id="SM01340">
    <property type="entry name" value="DNA_mis_repair"/>
    <property type="match status" value="1"/>
</dbReference>
<dbReference type="Pfam" id="PF08676">
    <property type="entry name" value="MutL_C"/>
    <property type="match status" value="1"/>
</dbReference>
<dbReference type="InterPro" id="IPR037198">
    <property type="entry name" value="MutL_C_sf"/>
</dbReference>
<feature type="region of interest" description="Disordered" evidence="3">
    <location>
        <begin position="439"/>
        <end position="463"/>
    </location>
</feature>
<dbReference type="GO" id="GO:0006298">
    <property type="term" value="P:mismatch repair"/>
    <property type="evidence" value="ECO:0007669"/>
    <property type="project" value="InterPro"/>
</dbReference>
<proteinExistence type="inferred from homology"/>
<dbReference type="Gene3D" id="3.30.1540.20">
    <property type="entry name" value="MutL, C-terminal domain, dimerisation subdomain"/>
    <property type="match status" value="1"/>
</dbReference>
<protein>
    <submittedName>
        <fullName evidence="6">Uncharacterized protein</fullName>
    </submittedName>
</protein>